<dbReference type="STRING" id="7159.Q16ZL8"/>
<dbReference type="EMBL" id="CH477489">
    <property type="protein sequence ID" value="EAT40056.1"/>
    <property type="molecule type" value="Genomic_DNA"/>
</dbReference>
<dbReference type="eggNOG" id="KOG1046">
    <property type="taxonomic scope" value="Eukaryota"/>
</dbReference>
<evidence type="ECO:0000256" key="8">
    <source>
        <dbReference type="ARBA" id="ARBA00022729"/>
    </source>
</evidence>
<reference evidence="24" key="1">
    <citation type="submission" date="2005-10" db="EMBL/GenBank/DDBJ databases">
        <authorList>
            <person name="Loftus B.J."/>
            <person name="Nene V.M."/>
            <person name="Hannick L.I."/>
            <person name="Bidwell S."/>
            <person name="Haas B."/>
            <person name="Amedeo P."/>
            <person name="Orvis J."/>
            <person name="Wortman J.R."/>
            <person name="White O.R."/>
            <person name="Salzberg S."/>
            <person name="Shumway M."/>
            <person name="Koo H."/>
            <person name="Zhao Y."/>
            <person name="Holmes M."/>
            <person name="Miller J."/>
            <person name="Schatz M."/>
            <person name="Pop M."/>
            <person name="Pai G."/>
            <person name="Utterback T."/>
            <person name="Rogers Y.-H."/>
            <person name="Kravitz S."/>
            <person name="Fraser C.M."/>
        </authorList>
    </citation>
    <scope>NUCLEOTIDE SEQUENCE</scope>
    <source>
        <strain evidence="24">Liverpool</strain>
    </source>
</reference>
<dbReference type="InterPro" id="IPR014782">
    <property type="entry name" value="Peptidase_M1_dom"/>
</dbReference>
<dbReference type="FunFam" id="1.25.50.20:FF:000001">
    <property type="entry name" value="Aminopeptidase"/>
    <property type="match status" value="1"/>
</dbReference>
<dbReference type="GO" id="GO:0042277">
    <property type="term" value="F:peptide binding"/>
    <property type="evidence" value="ECO:0007669"/>
    <property type="project" value="TreeGrafter"/>
</dbReference>
<keyword evidence="13" id="KW-1015">Disulfide bond</keyword>
<evidence type="ECO:0000256" key="2">
    <source>
        <dbReference type="ARBA" id="ARBA00004609"/>
    </source>
</evidence>
<dbReference type="GO" id="GO:0005737">
    <property type="term" value="C:cytoplasm"/>
    <property type="evidence" value="ECO:0007669"/>
    <property type="project" value="TreeGrafter"/>
</dbReference>
<evidence type="ECO:0000256" key="1">
    <source>
        <dbReference type="ARBA" id="ARBA00000098"/>
    </source>
</evidence>
<proteinExistence type="inferred from homology"/>
<dbReference type="PRINTS" id="PR00756">
    <property type="entry name" value="ALADIPTASE"/>
</dbReference>
<keyword evidence="5" id="KW-0336">GPI-anchor</keyword>
<dbReference type="GO" id="GO:0006508">
    <property type="term" value="P:proteolysis"/>
    <property type="evidence" value="ECO:0007669"/>
    <property type="project" value="UniProtKB-KW"/>
</dbReference>
<evidence type="ECO:0000256" key="9">
    <source>
        <dbReference type="ARBA" id="ARBA00022801"/>
    </source>
</evidence>
<name>Q16ZL8_AEDAE</name>
<keyword evidence="12" id="KW-0472">Membrane</keyword>
<dbReference type="InterPro" id="IPR001930">
    <property type="entry name" value="Peptidase_M1"/>
</dbReference>
<feature type="signal peptide" evidence="20">
    <location>
        <begin position="1"/>
        <end position="20"/>
    </location>
</feature>
<evidence type="ECO:0000256" key="18">
    <source>
        <dbReference type="PIRSR" id="PIRSR634016-4"/>
    </source>
</evidence>
<evidence type="ECO:0000259" key="21">
    <source>
        <dbReference type="Pfam" id="PF01433"/>
    </source>
</evidence>
<dbReference type="InterPro" id="IPR027268">
    <property type="entry name" value="Peptidase_M4/M1_CTD_sf"/>
</dbReference>
<keyword evidence="8 20" id="KW-0732">Signal</keyword>
<comment type="subcellular location">
    <subcellularLocation>
        <location evidence="2">Cell membrane</location>
        <topology evidence="2">Lipid-anchor</topology>
        <topology evidence="2">GPI-anchor</topology>
    </subcellularLocation>
</comment>
<evidence type="ECO:0000256" key="16">
    <source>
        <dbReference type="PIRSR" id="PIRSR634016-1"/>
    </source>
</evidence>
<feature type="domain" description="ERAP1-like C-terminal" evidence="22">
    <location>
        <begin position="581"/>
        <end position="882"/>
    </location>
</feature>
<comment type="similarity">
    <text evidence="3 19">Belongs to the peptidase M1 family.</text>
</comment>
<dbReference type="GO" id="GO:0005615">
    <property type="term" value="C:extracellular space"/>
    <property type="evidence" value="ECO:0007669"/>
    <property type="project" value="TreeGrafter"/>
</dbReference>
<evidence type="ECO:0000256" key="19">
    <source>
        <dbReference type="RuleBase" id="RU364040"/>
    </source>
</evidence>
<comment type="cofactor">
    <cofactor evidence="17 19">
        <name>Zn(2+)</name>
        <dbReference type="ChEBI" id="CHEBI:29105"/>
    </cofactor>
    <text evidence="17 19">Binds 1 zinc ion per subunit.</text>
</comment>
<feature type="binding site" evidence="17">
    <location>
        <position position="354"/>
    </location>
    <ligand>
        <name>Zn(2+)</name>
        <dbReference type="ChEBI" id="CHEBI:29105"/>
        <note>catalytic</note>
    </ligand>
</feature>
<dbReference type="OrthoDB" id="510539at2759"/>
<keyword evidence="6 19" id="KW-0645">Protease</keyword>
<evidence type="ECO:0000256" key="3">
    <source>
        <dbReference type="ARBA" id="ARBA00010136"/>
    </source>
</evidence>
<evidence type="ECO:0000256" key="4">
    <source>
        <dbReference type="ARBA" id="ARBA00022475"/>
    </source>
</evidence>
<dbReference type="SUPFAM" id="SSF55486">
    <property type="entry name" value="Metalloproteases ('zincins'), catalytic domain"/>
    <property type="match status" value="1"/>
</dbReference>
<keyword evidence="4" id="KW-1003">Cell membrane</keyword>
<evidence type="ECO:0000259" key="23">
    <source>
        <dbReference type="Pfam" id="PF17900"/>
    </source>
</evidence>
<dbReference type="Proteomes" id="UP000682892">
    <property type="component" value="Chromosome 3"/>
</dbReference>
<evidence type="ECO:0000259" key="22">
    <source>
        <dbReference type="Pfam" id="PF11838"/>
    </source>
</evidence>
<dbReference type="HOGENOM" id="CLU_003705_2_0_1"/>
<protein>
    <recommendedName>
        <fullName evidence="19">Aminopeptidase</fullName>
        <ecNumber evidence="19">3.4.11.-</ecNumber>
    </recommendedName>
</protein>
<keyword evidence="19" id="KW-0031">Aminopeptidase</keyword>
<evidence type="ECO:0000256" key="7">
    <source>
        <dbReference type="ARBA" id="ARBA00022723"/>
    </source>
</evidence>
<dbReference type="Gene3D" id="2.60.40.1910">
    <property type="match status" value="1"/>
</dbReference>
<dbReference type="GO" id="GO:0016285">
    <property type="term" value="F:alanyl aminopeptidase activity"/>
    <property type="evidence" value="ECO:0007669"/>
    <property type="project" value="UniProtKB-EC"/>
</dbReference>
<dbReference type="SUPFAM" id="SSF63737">
    <property type="entry name" value="Leukotriene A4 hydrolase N-terminal domain"/>
    <property type="match status" value="1"/>
</dbReference>
<feature type="domain" description="Peptidase M1 membrane alanine aminopeptidase" evidence="21">
    <location>
        <begin position="280"/>
        <end position="503"/>
    </location>
</feature>
<dbReference type="Pfam" id="PF11838">
    <property type="entry name" value="ERAP1_C"/>
    <property type="match status" value="1"/>
</dbReference>
<feature type="domain" description="Aminopeptidase N-like N-terminal" evidence="23">
    <location>
        <begin position="54"/>
        <end position="246"/>
    </location>
</feature>
<dbReference type="OMA" id="HRANRAQ"/>
<dbReference type="FunFam" id="1.10.390.10:FF:000019">
    <property type="entry name" value="Aminopeptidase"/>
    <property type="match status" value="1"/>
</dbReference>
<dbReference type="PANTHER" id="PTHR11533:SF290">
    <property type="entry name" value="AMINOPEPTIDASE"/>
    <property type="match status" value="1"/>
</dbReference>
<keyword evidence="9 19" id="KW-0378">Hydrolase</keyword>
<reference evidence="24" key="3">
    <citation type="submission" date="2012-09" db="EMBL/GenBank/DDBJ databases">
        <authorList>
            <consortium name="VectorBase"/>
        </authorList>
    </citation>
    <scope>NUCLEOTIDE SEQUENCE</scope>
    <source>
        <strain evidence="24">Liverpool</strain>
    </source>
</reference>
<evidence type="ECO:0000256" key="15">
    <source>
        <dbReference type="ARBA" id="ARBA00023288"/>
    </source>
</evidence>
<evidence type="ECO:0000256" key="13">
    <source>
        <dbReference type="ARBA" id="ARBA00023157"/>
    </source>
</evidence>
<comment type="catalytic activity">
    <reaction evidence="1">
        <text>Release of an N-terminal amino acid, Xaa-|-Yaa- from a peptide, amide or arylamide. Xaa is preferably Ala, but may be most amino acids including Pro (slow action). When a terminal hydrophobic residue is followed by a prolyl residue, the two may be released as an intact Xaa-Pro dipeptide.</text>
        <dbReference type="EC" id="3.4.11.2"/>
    </reaction>
</comment>
<dbReference type="PANTHER" id="PTHR11533">
    <property type="entry name" value="PROTEASE M1 ZINC METALLOPROTEASE"/>
    <property type="match status" value="1"/>
</dbReference>
<dbReference type="GO" id="GO:0070006">
    <property type="term" value="F:metalloaminopeptidase activity"/>
    <property type="evidence" value="ECO:0007669"/>
    <property type="project" value="TreeGrafter"/>
</dbReference>
<keyword evidence="15" id="KW-0449">Lipoprotein</keyword>
<evidence type="ECO:0000256" key="20">
    <source>
        <dbReference type="SAM" id="SignalP"/>
    </source>
</evidence>
<feature type="active site" description="Proton acceptor" evidence="16">
    <location>
        <position position="351"/>
    </location>
</feature>
<evidence type="ECO:0000313" key="25">
    <source>
        <dbReference type="Proteomes" id="UP000682892"/>
    </source>
</evidence>
<organism evidence="24 25">
    <name type="scientific">Aedes aegypti</name>
    <name type="common">Yellowfever mosquito</name>
    <name type="synonym">Culex aegypti</name>
    <dbReference type="NCBI Taxonomy" id="7159"/>
    <lineage>
        <taxon>Eukaryota</taxon>
        <taxon>Metazoa</taxon>
        <taxon>Ecdysozoa</taxon>
        <taxon>Arthropoda</taxon>
        <taxon>Hexapoda</taxon>
        <taxon>Insecta</taxon>
        <taxon>Pterygota</taxon>
        <taxon>Neoptera</taxon>
        <taxon>Endopterygota</taxon>
        <taxon>Diptera</taxon>
        <taxon>Nematocera</taxon>
        <taxon>Culicoidea</taxon>
        <taxon>Culicidae</taxon>
        <taxon>Culicinae</taxon>
        <taxon>Aedini</taxon>
        <taxon>Aedes</taxon>
        <taxon>Stegomyia</taxon>
    </lineage>
</organism>
<dbReference type="InterPro" id="IPR024571">
    <property type="entry name" value="ERAP1-like_C_dom"/>
</dbReference>
<feature type="binding site" evidence="17">
    <location>
        <position position="350"/>
    </location>
    <ligand>
        <name>Zn(2+)</name>
        <dbReference type="ChEBI" id="CHEBI:29105"/>
        <note>catalytic</note>
    </ligand>
</feature>
<accession>Q16ZL8</accession>
<feature type="site" description="Transition state stabilizer" evidence="18">
    <location>
        <position position="436"/>
    </location>
</feature>
<dbReference type="GO" id="GO:0043171">
    <property type="term" value="P:peptide catabolic process"/>
    <property type="evidence" value="ECO:0007669"/>
    <property type="project" value="TreeGrafter"/>
</dbReference>
<feature type="chain" id="PRO_5030175272" description="Aminopeptidase" evidence="20">
    <location>
        <begin position="21"/>
        <end position="933"/>
    </location>
</feature>
<dbReference type="VEuPathDB" id="VectorBase:AAEL008163"/>
<evidence type="ECO:0000256" key="10">
    <source>
        <dbReference type="ARBA" id="ARBA00022833"/>
    </source>
</evidence>
<keyword evidence="11 19" id="KW-0482">Metalloprotease</keyword>
<dbReference type="InterPro" id="IPR034016">
    <property type="entry name" value="M1_APN-typ"/>
</dbReference>
<gene>
    <name evidence="24" type="ORF">AaeL_AAEL008163</name>
</gene>
<dbReference type="Gene3D" id="1.10.390.10">
    <property type="entry name" value="Neutral Protease Domain 2"/>
    <property type="match status" value="1"/>
</dbReference>
<dbReference type="InterPro" id="IPR050344">
    <property type="entry name" value="Peptidase_M1_aminopeptidases"/>
</dbReference>
<dbReference type="CDD" id="cd09601">
    <property type="entry name" value="M1_APN-Q_like"/>
    <property type="match status" value="1"/>
</dbReference>
<dbReference type="InterPro" id="IPR042097">
    <property type="entry name" value="Aminopeptidase_N-like_N_sf"/>
</dbReference>
<dbReference type="Pfam" id="PF01433">
    <property type="entry name" value="Peptidase_M1"/>
    <property type="match status" value="1"/>
</dbReference>
<evidence type="ECO:0000256" key="11">
    <source>
        <dbReference type="ARBA" id="ARBA00023049"/>
    </source>
</evidence>
<evidence type="ECO:0000256" key="17">
    <source>
        <dbReference type="PIRSR" id="PIRSR634016-3"/>
    </source>
</evidence>
<feature type="binding site" evidence="17">
    <location>
        <position position="373"/>
    </location>
    <ligand>
        <name>Zn(2+)</name>
        <dbReference type="ChEBI" id="CHEBI:29105"/>
        <note>catalytic</note>
    </ligand>
</feature>
<dbReference type="EC" id="3.4.11.-" evidence="19"/>
<keyword evidence="7 17" id="KW-0479">Metal-binding</keyword>
<dbReference type="Gene3D" id="2.60.40.1730">
    <property type="entry name" value="tricorn interacting facor f3 domain"/>
    <property type="match status" value="1"/>
</dbReference>
<evidence type="ECO:0000256" key="5">
    <source>
        <dbReference type="ARBA" id="ARBA00022622"/>
    </source>
</evidence>
<dbReference type="KEGG" id="aag:5570210"/>
<evidence type="ECO:0000256" key="6">
    <source>
        <dbReference type="ARBA" id="ARBA00022670"/>
    </source>
</evidence>
<reference evidence="24" key="2">
    <citation type="journal article" date="2007" name="Science">
        <title>Genome sequence of Aedes aegypti, a major arbovirus vector.</title>
        <authorList>
            <person name="Nene V."/>
            <person name="Wortman J.R."/>
            <person name="Lawson D."/>
            <person name="Haas B."/>
            <person name="Kodira C."/>
            <person name="Tu Z.J."/>
            <person name="Loftus B."/>
            <person name="Xi Z."/>
            <person name="Megy K."/>
            <person name="Grabherr M."/>
            <person name="Ren Q."/>
            <person name="Zdobnov E.M."/>
            <person name="Lobo N.F."/>
            <person name="Campbell K.S."/>
            <person name="Brown S.E."/>
            <person name="Bonaldo M.F."/>
            <person name="Zhu J."/>
            <person name="Sinkins S.P."/>
            <person name="Hogenkamp D.G."/>
            <person name="Amedeo P."/>
            <person name="Arensburger P."/>
            <person name="Atkinson P.W."/>
            <person name="Bidwell S."/>
            <person name="Biedler J."/>
            <person name="Birney E."/>
            <person name="Bruggner R.V."/>
            <person name="Costas J."/>
            <person name="Coy M.R."/>
            <person name="Crabtree J."/>
            <person name="Crawford M."/>
            <person name="Debruyn B."/>
            <person name="Decaprio D."/>
            <person name="Eiglmeier K."/>
            <person name="Eisenstadt E."/>
            <person name="El-Dorry H."/>
            <person name="Gelbart W.M."/>
            <person name="Gomes S.L."/>
            <person name="Hammond M."/>
            <person name="Hannick L.I."/>
            <person name="Hogan J.R."/>
            <person name="Holmes M.H."/>
            <person name="Jaffe D."/>
            <person name="Johnston J.S."/>
            <person name="Kennedy R.C."/>
            <person name="Koo H."/>
            <person name="Kravitz S."/>
            <person name="Kriventseva E.V."/>
            <person name="Kulp D."/>
            <person name="Labutti K."/>
            <person name="Lee E."/>
            <person name="Li S."/>
            <person name="Lovin D.D."/>
            <person name="Mao C."/>
            <person name="Mauceli E."/>
            <person name="Menck C.F."/>
            <person name="Miller J.R."/>
            <person name="Montgomery P."/>
            <person name="Mori A."/>
            <person name="Nascimento A.L."/>
            <person name="Naveira H.F."/>
            <person name="Nusbaum C."/>
            <person name="O'leary S."/>
            <person name="Orvis J."/>
            <person name="Pertea M."/>
            <person name="Quesneville H."/>
            <person name="Reidenbach K.R."/>
            <person name="Rogers Y.H."/>
            <person name="Roth C.W."/>
            <person name="Schneider J.R."/>
            <person name="Schatz M."/>
            <person name="Shumway M."/>
            <person name="Stanke M."/>
            <person name="Stinson E.O."/>
            <person name="Tubio J.M."/>
            <person name="Vanzee J.P."/>
            <person name="Verjovski-Almeida S."/>
            <person name="Werner D."/>
            <person name="White O."/>
            <person name="Wyder S."/>
            <person name="Zeng Q."/>
            <person name="Zhao Q."/>
            <person name="Zhao Y."/>
            <person name="Hill C.A."/>
            <person name="Raikhel A.S."/>
            <person name="Soares M.B."/>
            <person name="Knudson D.L."/>
            <person name="Lee N.H."/>
            <person name="Galagan J."/>
            <person name="Salzberg S.L."/>
            <person name="Paulsen I.T."/>
            <person name="Dimopoulos G."/>
            <person name="Collins F.H."/>
            <person name="Birren B."/>
            <person name="Fraser-Liggett C.M."/>
            <person name="Severson D.W."/>
        </authorList>
    </citation>
    <scope>NUCLEOTIDE SEQUENCE [LARGE SCALE GENOMIC DNA]</scope>
    <source>
        <strain evidence="24">Liverpool</strain>
    </source>
</reference>
<sequence length="933" mass="105829">MKLLFIGCFLSVVLASGVRAKGPIVEVVSAPEQLDLNTREIDTSYFLPRNKTIPYHYFIHLKSHVQNNDPIFEGTVDIYFEVVEPTKDIVMHLQELEIVSTELSRIPNGLGVPVKIDNPQFSIDTKTELVTFTSQADLPLGKYILNVAYTGTMRRYQSGFFISSYRDESNKVHYVGSSHFQATLARRVFPCFDEPDLKATFKLWITHHGTYNAVANTYVDTIYADSEDPEYRVTQFRTTPRMSTYLLAFAVTDFVAKTDNRQQVLVRPEAFGQVDVTLTAGSKIIAAMDAHTGVAYHDYMDKLSHIAVPDRGTGAMENWGLVTYGEPSMLFDPAVNSYRTYKRVITVVAHELAHQWFGNLVSPRWWEYIWLNEGFATLYEYYATTLAYPELDYWELFNVEVIQRALGQDARESTRAMNTPAASQDEVHALFDIIAYQKSGSVLNMFRTILGDENWMEALNIYIEGRKLDSATPEDLYDALQKAITGKRVIPVSTTVKQLMESWTNAAGYPVLNIRRNYKSGQILMSQEQFLADKWLPNNHVWNIPYNYVDRNIRETADGSDYQWLTTKTAVLETETPNDQWIIFNREQFGYYRVNYDQRNWGLIIDALLTNPLAIHRANRAQLIDDAFNLARSERLDMALALKLLTYLRLETEYAPWAAANNALNYLYSKLQGTVHYPGFVNFVSEIVSDVYKTLEVDKVSTDEPTLHKYLKQTITSWACRVGNQDCLDKTYDALKREFNEAVAVHPDVASVVYCHGLREGTYRELSYLVPKMIESINQAQRTEIITALGCTKDTQSITSLLAIINLPTVNYLSTEKSQIVDAIVAGTSSEGLAVLVQYLMTVNNARALISAIGEGSFRNVLLNIASRSNNASEQQGLQQVLTVLSDLIPKETVDDALGRMKANVDWFTSLEGLVTVEFFDKYYSNAVPVDRA</sequence>
<dbReference type="GO" id="GO:0098552">
    <property type="term" value="C:side of membrane"/>
    <property type="evidence" value="ECO:0007669"/>
    <property type="project" value="UniProtKB-KW"/>
</dbReference>
<evidence type="ECO:0000256" key="14">
    <source>
        <dbReference type="ARBA" id="ARBA00023180"/>
    </source>
</evidence>
<dbReference type="GO" id="GO:0008270">
    <property type="term" value="F:zinc ion binding"/>
    <property type="evidence" value="ECO:0007669"/>
    <property type="project" value="UniProtKB-UniRule"/>
</dbReference>
<keyword evidence="14" id="KW-0325">Glycoprotein</keyword>
<dbReference type="GO" id="GO:0005886">
    <property type="term" value="C:plasma membrane"/>
    <property type="evidence" value="ECO:0007669"/>
    <property type="project" value="UniProtKB-SubCell"/>
</dbReference>
<evidence type="ECO:0000313" key="24">
    <source>
        <dbReference type="EMBL" id="EAT40056.1"/>
    </source>
</evidence>
<dbReference type="PaxDb" id="7159-AAEL008163-PA"/>
<dbReference type="InterPro" id="IPR045357">
    <property type="entry name" value="Aminopeptidase_N-like_N"/>
</dbReference>
<dbReference type="Gene3D" id="1.25.50.20">
    <property type="match status" value="1"/>
</dbReference>
<dbReference type="AlphaFoldDB" id="Q16ZL8"/>
<keyword evidence="10 17" id="KW-0862">Zinc</keyword>
<dbReference type="PhylomeDB" id="Q16ZL8"/>
<dbReference type="FunFam" id="2.60.40.1910:FF:000008">
    <property type="entry name" value="Aminopeptidase"/>
    <property type="match status" value="1"/>
</dbReference>
<evidence type="ECO:0000256" key="12">
    <source>
        <dbReference type="ARBA" id="ARBA00023136"/>
    </source>
</evidence>
<dbReference type="Pfam" id="PF17900">
    <property type="entry name" value="Peptidase_M1_N"/>
    <property type="match status" value="1"/>
</dbReference>